<accession>A0A135I9G5</accession>
<evidence type="ECO:0000313" key="3">
    <source>
        <dbReference type="Proteomes" id="UP000070529"/>
    </source>
</evidence>
<evidence type="ECO:0000259" key="1">
    <source>
        <dbReference type="Pfam" id="PF13614"/>
    </source>
</evidence>
<comment type="caution">
    <text evidence="2">The sequence shown here is derived from an EMBL/GenBank/DDBJ whole genome shotgun (WGS) entry which is preliminary data.</text>
</comment>
<proteinExistence type="predicted"/>
<sequence length="253" mass="28607">MKILACYSNKGGVGKTASAVNIAHLMAKSGYKVLLVDLDPQGASSFYYRLKPSKKLPNDSFFTRGDKFYKSIQASDYENLDVLPANMDFRGFDVFLSEMKKGQSRLRKVLKGVKKEYDIVLLDCPPTLSLLSENVFECADNILVPVIPTTLTERTLEQLYEFFDDQGYDKSRLLPFFSMVQKSKSLHKETMERIANLYPALLSTSIPFATDVERMGVNRAPLTDFGKSSSAAMFYNKLWREIEALIFPKKKAA</sequence>
<protein>
    <submittedName>
        <fullName evidence="2">Cobyrinic acid a,c-diamide synthase</fullName>
    </submittedName>
</protein>
<name>A0A135I9G5_9GAMM</name>
<organism evidence="2 3">
    <name type="scientific">Enterovibrio coralii</name>
    <dbReference type="NCBI Taxonomy" id="294935"/>
    <lineage>
        <taxon>Bacteria</taxon>
        <taxon>Pseudomonadati</taxon>
        <taxon>Pseudomonadota</taxon>
        <taxon>Gammaproteobacteria</taxon>
        <taxon>Vibrionales</taxon>
        <taxon>Vibrionaceae</taxon>
        <taxon>Enterovibrio</taxon>
    </lineage>
</organism>
<dbReference type="OrthoDB" id="9799330at2"/>
<dbReference type="Pfam" id="PF13614">
    <property type="entry name" value="AAA_31"/>
    <property type="match status" value="1"/>
</dbReference>
<dbReference type="SUPFAM" id="SSF52540">
    <property type="entry name" value="P-loop containing nucleoside triphosphate hydrolases"/>
    <property type="match status" value="1"/>
</dbReference>
<gene>
    <name evidence="2" type="ORF">ATN88_20065</name>
</gene>
<dbReference type="InterPro" id="IPR050678">
    <property type="entry name" value="DNA_Partitioning_ATPase"/>
</dbReference>
<dbReference type="PANTHER" id="PTHR13696:SF52">
    <property type="entry name" value="PARA FAMILY PROTEIN CT_582"/>
    <property type="match status" value="1"/>
</dbReference>
<keyword evidence="3" id="KW-1185">Reference proteome</keyword>
<dbReference type="PANTHER" id="PTHR13696">
    <property type="entry name" value="P-LOOP CONTAINING NUCLEOSIDE TRIPHOSPHATE HYDROLASE"/>
    <property type="match status" value="1"/>
</dbReference>
<dbReference type="InterPro" id="IPR027417">
    <property type="entry name" value="P-loop_NTPase"/>
</dbReference>
<evidence type="ECO:0000313" key="2">
    <source>
        <dbReference type="EMBL" id="KXF82093.1"/>
    </source>
</evidence>
<dbReference type="EMBL" id="LNTY01000030">
    <property type="protein sequence ID" value="KXF82093.1"/>
    <property type="molecule type" value="Genomic_DNA"/>
</dbReference>
<dbReference type="Gene3D" id="3.40.50.300">
    <property type="entry name" value="P-loop containing nucleotide triphosphate hydrolases"/>
    <property type="match status" value="1"/>
</dbReference>
<dbReference type="STRING" id="294935.ATN88_20065"/>
<dbReference type="RefSeq" id="WP_067414881.1">
    <property type="nucleotide sequence ID" value="NZ_LNTY01000030.1"/>
</dbReference>
<dbReference type="InterPro" id="IPR025669">
    <property type="entry name" value="AAA_dom"/>
</dbReference>
<reference evidence="2 3" key="1">
    <citation type="submission" date="2015-11" db="EMBL/GenBank/DDBJ databases">
        <title>Genomic Taxonomy of the Vibrionaceae.</title>
        <authorList>
            <person name="Gomez-Gil B."/>
            <person name="Enciso-Ibarra J."/>
        </authorList>
    </citation>
    <scope>NUCLEOTIDE SEQUENCE [LARGE SCALE GENOMIC DNA]</scope>
    <source>
        <strain evidence="2 3">CAIM 912</strain>
    </source>
</reference>
<dbReference type="Proteomes" id="UP000070529">
    <property type="component" value="Unassembled WGS sequence"/>
</dbReference>
<dbReference type="CDD" id="cd02042">
    <property type="entry name" value="ParAB_family"/>
    <property type="match status" value="1"/>
</dbReference>
<feature type="domain" description="AAA" evidence="1">
    <location>
        <begin position="1"/>
        <end position="164"/>
    </location>
</feature>
<dbReference type="AlphaFoldDB" id="A0A135I9G5"/>